<accession>A0A2K8SV18</accession>
<proteinExistence type="predicted"/>
<dbReference type="Proteomes" id="UP000232003">
    <property type="component" value="Chromosome"/>
</dbReference>
<protein>
    <submittedName>
        <fullName evidence="1">Uncharacterized protein</fullName>
    </submittedName>
</protein>
<dbReference type="KEGG" id="nfl:COO91_05308"/>
<evidence type="ECO:0000313" key="1">
    <source>
        <dbReference type="EMBL" id="AUB39316.1"/>
    </source>
</evidence>
<gene>
    <name evidence="1" type="ORF">COO91_05308</name>
</gene>
<name>A0A2K8SV18_9NOSO</name>
<dbReference type="EMBL" id="CP024785">
    <property type="protein sequence ID" value="AUB39316.1"/>
    <property type="molecule type" value="Genomic_DNA"/>
</dbReference>
<sequence>MLWGVGKRQGSRGQGARGKIKSYLSPLLLGSLPLMPDAQLDIYWLFIFG</sequence>
<reference evidence="1 2" key="1">
    <citation type="submission" date="2017-11" db="EMBL/GenBank/DDBJ databases">
        <title>Complete genome of a free-living desiccation-tolerant cyanobacterium and its photosynthetic adaptation to extreme terrestrial habitat.</title>
        <authorList>
            <person name="Shang J."/>
        </authorList>
    </citation>
    <scope>NUCLEOTIDE SEQUENCE [LARGE SCALE GENOMIC DNA]</scope>
    <source>
        <strain evidence="1 2">CCNUN1</strain>
    </source>
</reference>
<evidence type="ECO:0000313" key="2">
    <source>
        <dbReference type="Proteomes" id="UP000232003"/>
    </source>
</evidence>
<dbReference type="AlphaFoldDB" id="A0A2K8SV18"/>
<organism evidence="1 2">
    <name type="scientific">Nostoc flagelliforme CCNUN1</name>
    <dbReference type="NCBI Taxonomy" id="2038116"/>
    <lineage>
        <taxon>Bacteria</taxon>
        <taxon>Bacillati</taxon>
        <taxon>Cyanobacteriota</taxon>
        <taxon>Cyanophyceae</taxon>
        <taxon>Nostocales</taxon>
        <taxon>Nostocaceae</taxon>
        <taxon>Nostoc</taxon>
    </lineage>
</organism>
<keyword evidence="2" id="KW-1185">Reference proteome</keyword>